<keyword evidence="1" id="KW-0805">Transcription regulation</keyword>
<keyword evidence="7" id="KW-1185">Reference proteome</keyword>
<dbReference type="InterPro" id="IPR001138">
    <property type="entry name" value="Zn2Cys6_DnaBD"/>
</dbReference>
<dbReference type="OrthoDB" id="4263859at2759"/>
<dbReference type="Pfam" id="PF00172">
    <property type="entry name" value="Zn_clus"/>
    <property type="match status" value="1"/>
</dbReference>
<dbReference type="Proteomes" id="UP000030686">
    <property type="component" value="Unassembled WGS sequence"/>
</dbReference>
<evidence type="ECO:0000313" key="6">
    <source>
        <dbReference type="EMBL" id="CDM34322.1"/>
    </source>
</evidence>
<evidence type="ECO:0000256" key="4">
    <source>
        <dbReference type="ARBA" id="ARBA00023242"/>
    </source>
</evidence>
<dbReference type="GO" id="GO:0008270">
    <property type="term" value="F:zinc ion binding"/>
    <property type="evidence" value="ECO:0007669"/>
    <property type="project" value="InterPro"/>
</dbReference>
<feature type="domain" description="Zn(2)-C6 fungal-type" evidence="5">
    <location>
        <begin position="63"/>
        <end position="93"/>
    </location>
</feature>
<evidence type="ECO:0000313" key="7">
    <source>
        <dbReference type="Proteomes" id="UP000030686"/>
    </source>
</evidence>
<keyword evidence="4" id="KW-0539">Nucleus</keyword>
<dbReference type="AlphaFoldDB" id="W6QXR4"/>
<dbReference type="GO" id="GO:0000981">
    <property type="term" value="F:DNA-binding transcription factor activity, RNA polymerase II-specific"/>
    <property type="evidence" value="ECO:0007669"/>
    <property type="project" value="InterPro"/>
</dbReference>
<evidence type="ECO:0000259" key="5">
    <source>
        <dbReference type="PROSITE" id="PS50048"/>
    </source>
</evidence>
<evidence type="ECO:0000256" key="1">
    <source>
        <dbReference type="ARBA" id="ARBA00023015"/>
    </source>
</evidence>
<dbReference type="PROSITE" id="PS50048">
    <property type="entry name" value="ZN2_CY6_FUNGAL_2"/>
    <property type="match status" value="1"/>
</dbReference>
<dbReference type="GO" id="GO:0003677">
    <property type="term" value="F:DNA binding"/>
    <property type="evidence" value="ECO:0007669"/>
    <property type="project" value="UniProtKB-KW"/>
</dbReference>
<keyword evidence="3" id="KW-0804">Transcription</keyword>
<dbReference type="EMBL" id="HG792017">
    <property type="protein sequence ID" value="CDM34322.1"/>
    <property type="molecule type" value="Genomic_DNA"/>
</dbReference>
<dbReference type="SUPFAM" id="SSF57701">
    <property type="entry name" value="Zn2/Cys6 DNA-binding domain"/>
    <property type="match status" value="1"/>
</dbReference>
<reference evidence="6" key="1">
    <citation type="journal article" date="2014" name="Nat. Commun.">
        <title>Multiple recent horizontal transfers of a large genomic region in cheese making fungi.</title>
        <authorList>
            <person name="Cheeseman K."/>
            <person name="Ropars J."/>
            <person name="Renault P."/>
            <person name="Dupont J."/>
            <person name="Gouzy J."/>
            <person name="Branca A."/>
            <person name="Abraham A.L."/>
            <person name="Ceppi M."/>
            <person name="Conseiller E."/>
            <person name="Debuchy R."/>
            <person name="Malagnac F."/>
            <person name="Goarin A."/>
            <person name="Silar P."/>
            <person name="Lacoste S."/>
            <person name="Sallet E."/>
            <person name="Bensimon A."/>
            <person name="Giraud T."/>
            <person name="Brygoo Y."/>
        </authorList>
    </citation>
    <scope>NUCLEOTIDE SEQUENCE [LARGE SCALE GENOMIC DNA]</scope>
    <source>
        <strain evidence="6">FM164</strain>
    </source>
</reference>
<evidence type="ECO:0000256" key="2">
    <source>
        <dbReference type="ARBA" id="ARBA00023125"/>
    </source>
</evidence>
<gene>
    <name evidence="6" type="ORF">PROQFM164_S03g001046</name>
</gene>
<dbReference type="Gene3D" id="4.10.240.10">
    <property type="entry name" value="Zn(2)-C6 fungal-type DNA-binding domain"/>
    <property type="match status" value="1"/>
</dbReference>
<dbReference type="InterPro" id="IPR036864">
    <property type="entry name" value="Zn2-C6_fun-type_DNA-bd_sf"/>
</dbReference>
<organism evidence="6 7">
    <name type="scientific">Penicillium roqueforti (strain FM164)</name>
    <dbReference type="NCBI Taxonomy" id="1365484"/>
    <lineage>
        <taxon>Eukaryota</taxon>
        <taxon>Fungi</taxon>
        <taxon>Dikarya</taxon>
        <taxon>Ascomycota</taxon>
        <taxon>Pezizomycotina</taxon>
        <taxon>Eurotiomycetes</taxon>
        <taxon>Eurotiomycetidae</taxon>
        <taxon>Eurotiales</taxon>
        <taxon>Aspergillaceae</taxon>
        <taxon>Penicillium</taxon>
    </lineage>
</organism>
<dbReference type="OMA" id="TRPQCSH"/>
<name>W6QXR4_PENRF</name>
<accession>W6QXR4</accession>
<protein>
    <submittedName>
        <fullName evidence="6">Zn(2)-C6 fungal-type DNA-binding domain</fullName>
    </submittedName>
</protein>
<sequence length="124" mass="14368">MNVLVKGEHEHREQIPRDMPTYEQMESGLCGRVSQWLWSGWRGTAFEGASPDLQKPYQLNHGDCKACREQHTTCDHTRPQCSHCWSQQLLCFYVDPKRRKQKNIRKATFSEVETSSGLIKDTTA</sequence>
<evidence type="ECO:0000256" key="3">
    <source>
        <dbReference type="ARBA" id="ARBA00023163"/>
    </source>
</evidence>
<proteinExistence type="predicted"/>
<keyword evidence="2 6" id="KW-0238">DNA-binding</keyword>